<keyword evidence="3" id="KW-0547">Nucleotide-binding</keyword>
<dbReference type="GO" id="GO:0016301">
    <property type="term" value="F:kinase activity"/>
    <property type="evidence" value="ECO:0007669"/>
    <property type="project" value="UniProtKB-KW"/>
</dbReference>
<evidence type="ECO:0000256" key="1">
    <source>
        <dbReference type="ARBA" id="ARBA00005715"/>
    </source>
</evidence>
<keyword evidence="2" id="KW-0808">Transferase</keyword>
<keyword evidence="5" id="KW-0067">ATP-binding</keyword>
<keyword evidence="4" id="KW-0418">Kinase</keyword>
<dbReference type="InterPro" id="IPR010737">
    <property type="entry name" value="4-carb_acid_sugar_kinase_N"/>
</dbReference>
<dbReference type="Gene3D" id="3.40.50.10840">
    <property type="entry name" value="Putative sugar-binding, N-terminal domain"/>
    <property type="match status" value="1"/>
</dbReference>
<accession>A0A167IMX3</accession>
<evidence type="ECO:0000313" key="10">
    <source>
        <dbReference type="EMBL" id="OAD43217.1"/>
    </source>
</evidence>
<dbReference type="Pfam" id="PF07005">
    <property type="entry name" value="SBD_N"/>
    <property type="match status" value="1"/>
</dbReference>
<evidence type="ECO:0000259" key="8">
    <source>
        <dbReference type="Pfam" id="PF17042"/>
    </source>
</evidence>
<dbReference type="Proteomes" id="UP000185680">
    <property type="component" value="Chromosome"/>
</dbReference>
<reference evidence="10 11" key="1">
    <citation type="submission" date="2016-02" db="EMBL/GenBank/DDBJ databases">
        <title>Draft genome sequence of Hydrogenophaga sp. LPB0072.</title>
        <authorList>
            <person name="Shin S.-K."/>
            <person name="Yi H."/>
        </authorList>
    </citation>
    <scope>NUCLEOTIDE SEQUENCE [LARGE SCALE GENOMIC DNA]</scope>
    <source>
        <strain evidence="10 11">LPB0072</strain>
    </source>
</reference>
<gene>
    <name evidence="9" type="ORF">LPB072_19495</name>
    <name evidence="10" type="ORF">LPB72_05055</name>
</gene>
<dbReference type="SUPFAM" id="SSF142764">
    <property type="entry name" value="YgbK-like"/>
    <property type="match status" value="1"/>
</dbReference>
<evidence type="ECO:0000256" key="3">
    <source>
        <dbReference type="ARBA" id="ARBA00022741"/>
    </source>
</evidence>
<evidence type="ECO:0000256" key="5">
    <source>
        <dbReference type="ARBA" id="ARBA00022840"/>
    </source>
</evidence>
<comment type="similarity">
    <text evidence="1">Belongs to the four-carbon acid sugar kinase family.</text>
</comment>
<dbReference type="Proteomes" id="UP000185657">
    <property type="component" value="Unassembled WGS sequence"/>
</dbReference>
<dbReference type="Pfam" id="PF17042">
    <property type="entry name" value="NBD_C"/>
    <property type="match status" value="1"/>
</dbReference>
<dbReference type="GO" id="GO:0005524">
    <property type="term" value="F:ATP binding"/>
    <property type="evidence" value="ECO:0007669"/>
    <property type="project" value="UniProtKB-KW"/>
</dbReference>
<dbReference type="InterPro" id="IPR037051">
    <property type="entry name" value="4-carb_acid_sugar_kinase_N_sf"/>
</dbReference>
<sequence length="451" mass="47813">MSQKNLLLSYYGDDLTGSTDAMEALTLAGVRTALFLRPATDAQLDTLTREGPLQAIGLAGTSRSETPAWMDQHLPPAFDWLRRQGAAICHYKVCSTFDSAPQVGNIGRALEIGAATFEQAVVPIVVGVPQLRRYTVFGNLFATIAGETYRIDRHPVMSRHPVTPMHEADLRLHLAAQTTAPVGLVDGLTLQSPDADAAVDHGMRSDGAPVRALLLDVADPITQTLVGQQLWRHRRDNTGLFTVGSSGIEYALVKAWQACGMLTGDVTAFRDVGAVDRIAVVSGSCSAITAQQIRHAGEQGFALIAVNAARLASHSRGDAEQATVLSQACAALDAGCSVIAYTALGPDTAAERFDDAEPHAIGQRLGRLLREMVEHGGLKRAVVAGGDTSSHALRELDVFALTVAMSLPRTPGSPLCFAHSENPALNGTQVALKGGQIGAIDYFEAIRDGRP</sequence>
<feature type="domain" description="Four-carbon acid sugar kinase N-terminal" evidence="7">
    <location>
        <begin position="9"/>
        <end position="252"/>
    </location>
</feature>
<dbReference type="InterPro" id="IPR042213">
    <property type="entry name" value="NBD_C_sf"/>
</dbReference>
<keyword evidence="11" id="KW-1185">Reference proteome</keyword>
<evidence type="ECO:0000313" key="9">
    <source>
        <dbReference type="EMBL" id="AOW14686.1"/>
    </source>
</evidence>
<feature type="domain" description="Four-carbon acid sugar kinase nucleotide binding" evidence="8">
    <location>
        <begin position="279"/>
        <end position="443"/>
    </location>
</feature>
<protein>
    <submittedName>
        <fullName evidence="9">Hrp-dependent type III effector protein</fullName>
    </submittedName>
</protein>
<dbReference type="InterPro" id="IPR031475">
    <property type="entry name" value="NBD_C"/>
</dbReference>
<evidence type="ECO:0000259" key="7">
    <source>
        <dbReference type="Pfam" id="PF07005"/>
    </source>
</evidence>
<dbReference type="EMBL" id="LVWD01000004">
    <property type="protein sequence ID" value="OAD43217.1"/>
    <property type="molecule type" value="Genomic_DNA"/>
</dbReference>
<dbReference type="Gene3D" id="3.40.980.20">
    <property type="entry name" value="Four-carbon acid sugar kinase, nucleotide binding domain"/>
    <property type="match status" value="1"/>
</dbReference>
<organism evidence="9 12">
    <name type="scientific">Hydrogenophaga crassostreae</name>
    <dbReference type="NCBI Taxonomy" id="1763535"/>
    <lineage>
        <taxon>Bacteria</taxon>
        <taxon>Pseudomonadati</taxon>
        <taxon>Pseudomonadota</taxon>
        <taxon>Betaproteobacteria</taxon>
        <taxon>Burkholderiales</taxon>
        <taxon>Comamonadaceae</taxon>
        <taxon>Hydrogenophaga</taxon>
    </lineage>
</organism>
<reference evidence="9 12" key="2">
    <citation type="submission" date="2016-10" db="EMBL/GenBank/DDBJ databases">
        <title>Hydorgenophaga sp. LPB0072 isolated from gastropod.</title>
        <authorList>
            <person name="Kim E."/>
            <person name="Yi H."/>
        </authorList>
    </citation>
    <scope>NUCLEOTIDE SEQUENCE [LARGE SCALE GENOMIC DNA]</scope>
    <source>
        <strain evidence="9 12">LPB0072</strain>
    </source>
</reference>
<evidence type="ECO:0000313" key="12">
    <source>
        <dbReference type="Proteomes" id="UP000185680"/>
    </source>
</evidence>
<evidence type="ECO:0000256" key="2">
    <source>
        <dbReference type="ARBA" id="ARBA00022679"/>
    </source>
</evidence>
<dbReference type="STRING" id="1763535.LPB072_19495"/>
<evidence type="ECO:0000256" key="6">
    <source>
        <dbReference type="ARBA" id="ARBA00023277"/>
    </source>
</evidence>
<dbReference type="AlphaFoldDB" id="A0A167IMX3"/>
<dbReference type="EMBL" id="CP017476">
    <property type="protein sequence ID" value="AOW14686.1"/>
    <property type="molecule type" value="Genomic_DNA"/>
</dbReference>
<proteinExistence type="inferred from homology"/>
<dbReference type="OrthoDB" id="191465at2"/>
<evidence type="ECO:0000256" key="4">
    <source>
        <dbReference type="ARBA" id="ARBA00022777"/>
    </source>
</evidence>
<name>A0A167IMX3_9BURK</name>
<dbReference type="KEGG" id="hyl:LPB072_19495"/>
<dbReference type="RefSeq" id="WP_066086720.1">
    <property type="nucleotide sequence ID" value="NZ_CP017476.1"/>
</dbReference>
<keyword evidence="6" id="KW-0119">Carbohydrate metabolism</keyword>
<evidence type="ECO:0000313" key="11">
    <source>
        <dbReference type="Proteomes" id="UP000185657"/>
    </source>
</evidence>